<accession>A0A4R8UKR4</accession>
<sequence>MNMHTDRRKPPMENQRTAIHETALAGEPLDCLIIDAHAHVQNASNVAAYTPNPYGDGLLKSMDALGIDVACMSVLGAGDQNSIMLDLVSEHPDRFAGFVLINPRYPDDILPVLESCFSNPAVKGIGEVHPTSYSHDYPVTGSAYVPVWEFAHQRNLPVLIHAGPTSEANRCRPSDLGKVAAAYPGMNVLIGHAGGYDSWDMLDEAIATARTHDNVFLEICAMGRHPGVIEYIVRKLGEDKVVFGTDAPFHDWTAEIAHIAFSKLPDRVKEKVFGLTMADLLAQGRTA</sequence>
<dbReference type="GO" id="GO:0019748">
    <property type="term" value="P:secondary metabolic process"/>
    <property type="evidence" value="ECO:0007669"/>
    <property type="project" value="TreeGrafter"/>
</dbReference>
<dbReference type="AlphaFoldDB" id="A0A4R8UKR4"/>
<dbReference type="EMBL" id="SOEZ01000007">
    <property type="protein sequence ID" value="TFB56356.1"/>
    <property type="molecule type" value="Genomic_DNA"/>
</dbReference>
<proteinExistence type="predicted"/>
<dbReference type="Proteomes" id="UP000297866">
    <property type="component" value="Unassembled WGS sequence"/>
</dbReference>
<name>A0A4R8UKR4_9MICO</name>
<reference evidence="3 4" key="1">
    <citation type="submission" date="2019-03" db="EMBL/GenBank/DDBJ databases">
        <title>Genomics of glacier-inhabiting Cryobacterium strains.</title>
        <authorList>
            <person name="Liu Q."/>
            <person name="Xin Y.-H."/>
        </authorList>
    </citation>
    <scope>NUCLEOTIDE SEQUENCE [LARGE SCALE GENOMIC DNA]</scope>
    <source>
        <strain evidence="3 4">Sr47</strain>
    </source>
</reference>
<dbReference type="GO" id="GO:0016831">
    <property type="term" value="F:carboxy-lyase activity"/>
    <property type="evidence" value="ECO:0007669"/>
    <property type="project" value="InterPro"/>
</dbReference>
<dbReference type="InterPro" id="IPR006680">
    <property type="entry name" value="Amidohydro-rel"/>
</dbReference>
<evidence type="ECO:0000256" key="1">
    <source>
        <dbReference type="ARBA" id="ARBA00023239"/>
    </source>
</evidence>
<dbReference type="OrthoDB" id="1407586at2"/>
<protein>
    <recommendedName>
        <fullName evidence="2">Amidohydrolase-related domain-containing protein</fullName>
    </recommendedName>
</protein>
<dbReference type="Gene3D" id="3.20.20.140">
    <property type="entry name" value="Metal-dependent hydrolases"/>
    <property type="match status" value="1"/>
</dbReference>
<dbReference type="Pfam" id="PF04909">
    <property type="entry name" value="Amidohydro_2"/>
    <property type="match status" value="1"/>
</dbReference>
<dbReference type="InterPro" id="IPR032465">
    <property type="entry name" value="ACMSD"/>
</dbReference>
<dbReference type="GO" id="GO:0016787">
    <property type="term" value="F:hydrolase activity"/>
    <property type="evidence" value="ECO:0007669"/>
    <property type="project" value="InterPro"/>
</dbReference>
<keyword evidence="4" id="KW-1185">Reference proteome</keyword>
<dbReference type="PANTHER" id="PTHR21240:SF28">
    <property type="entry name" value="ISO-OROTATE DECARBOXYLASE (EUROFUNG)"/>
    <property type="match status" value="1"/>
</dbReference>
<feature type="domain" description="Amidohydrolase-related" evidence="2">
    <location>
        <begin position="34"/>
        <end position="276"/>
    </location>
</feature>
<comment type="caution">
    <text evidence="3">The sequence shown here is derived from an EMBL/GenBank/DDBJ whole genome shotgun (WGS) entry which is preliminary data.</text>
</comment>
<evidence type="ECO:0000313" key="4">
    <source>
        <dbReference type="Proteomes" id="UP000297866"/>
    </source>
</evidence>
<gene>
    <name evidence="3" type="ORF">E3O23_01080</name>
</gene>
<keyword evidence="1" id="KW-0456">Lyase</keyword>
<organism evidence="3 4">
    <name type="scientific">Cryobacterium tagatosivorans</name>
    <dbReference type="NCBI Taxonomy" id="1259199"/>
    <lineage>
        <taxon>Bacteria</taxon>
        <taxon>Bacillati</taxon>
        <taxon>Actinomycetota</taxon>
        <taxon>Actinomycetes</taxon>
        <taxon>Micrococcales</taxon>
        <taxon>Microbacteriaceae</taxon>
        <taxon>Cryobacterium</taxon>
    </lineage>
</organism>
<dbReference type="PANTHER" id="PTHR21240">
    <property type="entry name" value="2-AMINO-3-CARBOXYLMUCONATE-6-SEMIALDEHYDE DECARBOXYLASE"/>
    <property type="match status" value="1"/>
</dbReference>
<evidence type="ECO:0000313" key="3">
    <source>
        <dbReference type="EMBL" id="TFB56356.1"/>
    </source>
</evidence>
<dbReference type="InterPro" id="IPR032466">
    <property type="entry name" value="Metal_Hydrolase"/>
</dbReference>
<evidence type="ECO:0000259" key="2">
    <source>
        <dbReference type="Pfam" id="PF04909"/>
    </source>
</evidence>
<dbReference type="GO" id="GO:0005737">
    <property type="term" value="C:cytoplasm"/>
    <property type="evidence" value="ECO:0007669"/>
    <property type="project" value="TreeGrafter"/>
</dbReference>
<dbReference type="SUPFAM" id="SSF51556">
    <property type="entry name" value="Metallo-dependent hydrolases"/>
    <property type="match status" value="1"/>
</dbReference>